<name>A0ABW0NG87_9BURK</name>
<dbReference type="SUPFAM" id="SSF52980">
    <property type="entry name" value="Restriction endonuclease-like"/>
    <property type="match status" value="1"/>
</dbReference>
<feature type="transmembrane region" description="Helical" evidence="1">
    <location>
        <begin position="12"/>
        <end position="36"/>
    </location>
</feature>
<keyword evidence="1" id="KW-1133">Transmembrane helix</keyword>
<dbReference type="Pfam" id="PF04471">
    <property type="entry name" value="Mrr_cat"/>
    <property type="match status" value="1"/>
</dbReference>
<comment type="caution">
    <text evidence="4">The sequence shown here is derived from an EMBL/GenBank/DDBJ whole genome shotgun (WGS) entry which is preliminary data.</text>
</comment>
<dbReference type="InterPro" id="IPR052906">
    <property type="entry name" value="Type_IV_Methyl-Rstrct_Enzyme"/>
</dbReference>
<dbReference type="InterPro" id="IPR011335">
    <property type="entry name" value="Restrct_endonuc-II-like"/>
</dbReference>
<dbReference type="Proteomes" id="UP001596037">
    <property type="component" value="Unassembled WGS sequence"/>
</dbReference>
<evidence type="ECO:0000313" key="5">
    <source>
        <dbReference type="Proteomes" id="UP001596037"/>
    </source>
</evidence>
<dbReference type="RefSeq" id="WP_376851009.1">
    <property type="nucleotide sequence ID" value="NZ_JBHSMF010000009.1"/>
</dbReference>
<dbReference type="Gene3D" id="3.40.1350.10">
    <property type="match status" value="1"/>
</dbReference>
<organism evidence="4 5">
    <name type="scientific">Caenimonas terrae</name>
    <dbReference type="NCBI Taxonomy" id="696074"/>
    <lineage>
        <taxon>Bacteria</taxon>
        <taxon>Pseudomonadati</taxon>
        <taxon>Pseudomonadota</taxon>
        <taxon>Betaproteobacteria</taxon>
        <taxon>Burkholderiales</taxon>
        <taxon>Comamonadaceae</taxon>
        <taxon>Caenimonas</taxon>
    </lineage>
</organism>
<dbReference type="EMBL" id="JBHSMF010000009">
    <property type="protein sequence ID" value="MFC5498933.1"/>
    <property type="molecule type" value="Genomic_DNA"/>
</dbReference>
<dbReference type="PANTHER" id="PTHR30015:SF7">
    <property type="entry name" value="TYPE IV METHYL-DIRECTED RESTRICTION ENZYME ECOKMRR"/>
    <property type="match status" value="1"/>
</dbReference>
<feature type="domain" description="Restriction endonuclease type IV Mrr" evidence="3">
    <location>
        <begin position="107"/>
        <end position="217"/>
    </location>
</feature>
<dbReference type="InterPro" id="IPR007560">
    <property type="entry name" value="Restrct_endonuc_IV_Mrr"/>
</dbReference>
<dbReference type="InterPro" id="IPR011856">
    <property type="entry name" value="tRNA_endonuc-like_dom_sf"/>
</dbReference>
<dbReference type="Pfam" id="PF01396">
    <property type="entry name" value="Zn_ribbon_Top1"/>
    <property type="match status" value="1"/>
</dbReference>
<reference evidence="5" key="1">
    <citation type="journal article" date="2019" name="Int. J. Syst. Evol. Microbiol.">
        <title>The Global Catalogue of Microorganisms (GCM) 10K type strain sequencing project: providing services to taxonomists for standard genome sequencing and annotation.</title>
        <authorList>
            <consortium name="The Broad Institute Genomics Platform"/>
            <consortium name="The Broad Institute Genome Sequencing Center for Infectious Disease"/>
            <person name="Wu L."/>
            <person name="Ma J."/>
        </authorList>
    </citation>
    <scope>NUCLEOTIDE SEQUENCE [LARGE SCALE GENOMIC DNA]</scope>
    <source>
        <strain evidence="5">CCUG 57401</strain>
    </source>
</reference>
<feature type="domain" description="DNA topoisomerase type IA zn finger" evidence="2">
    <location>
        <begin position="243"/>
        <end position="280"/>
    </location>
</feature>
<sequence length="281" mass="29815">MARRRRHSGAEQLMDLVAMLPWWAGVALAVASYFVLNKLSVAPPPRVLQPGQTAPFVLNGMVAALAFAGQFAVPPICIIAALTSLYRRKRREGLVEDVTQSNAAAALNAMSWQEFELLVGEAFRLQGYKVTEQGGAQADGGVDLVLRKGGEIFVVQCKQWKAFKVGVDVIRQLYGVMAASGAAGGFVVTSGTFTEGAEAFAHGRNISLVNGPRLFGMIQQAKESLAVAAPRPAPVPLAPAAPQCPACNASMVRRTAQKGSTAGAQFWGCSRFPACRGTRQV</sequence>
<keyword evidence="1" id="KW-0472">Membrane</keyword>
<dbReference type="EC" id="3.1.21.-" evidence="4"/>
<accession>A0ABW0NG87</accession>
<dbReference type="Gene3D" id="3.30.65.10">
    <property type="entry name" value="Bacterial Topoisomerase I, domain 1"/>
    <property type="match status" value="1"/>
</dbReference>
<dbReference type="InterPro" id="IPR013498">
    <property type="entry name" value="Topo_IA_Znf"/>
</dbReference>
<protein>
    <submittedName>
        <fullName evidence="4">Restriction endonuclease</fullName>
        <ecNumber evidence="4">3.1.21.-</ecNumber>
    </submittedName>
</protein>
<dbReference type="GO" id="GO:0004519">
    <property type="term" value="F:endonuclease activity"/>
    <property type="evidence" value="ECO:0007669"/>
    <property type="project" value="UniProtKB-KW"/>
</dbReference>
<feature type="transmembrane region" description="Helical" evidence="1">
    <location>
        <begin position="56"/>
        <end position="82"/>
    </location>
</feature>
<dbReference type="GO" id="GO:0016787">
    <property type="term" value="F:hydrolase activity"/>
    <property type="evidence" value="ECO:0007669"/>
    <property type="project" value="UniProtKB-KW"/>
</dbReference>
<keyword evidence="4" id="KW-0378">Hydrolase</keyword>
<evidence type="ECO:0000259" key="2">
    <source>
        <dbReference type="Pfam" id="PF01396"/>
    </source>
</evidence>
<evidence type="ECO:0000256" key="1">
    <source>
        <dbReference type="SAM" id="Phobius"/>
    </source>
</evidence>
<dbReference type="SUPFAM" id="SSF57783">
    <property type="entry name" value="Zinc beta-ribbon"/>
    <property type="match status" value="1"/>
</dbReference>
<keyword evidence="4" id="KW-0540">Nuclease</keyword>
<dbReference type="PANTHER" id="PTHR30015">
    <property type="entry name" value="MRR RESTRICTION SYSTEM PROTEIN"/>
    <property type="match status" value="1"/>
</dbReference>
<keyword evidence="1" id="KW-0812">Transmembrane</keyword>
<evidence type="ECO:0000259" key="3">
    <source>
        <dbReference type="Pfam" id="PF04471"/>
    </source>
</evidence>
<gene>
    <name evidence="4" type="ORF">ACFPOE_15395</name>
</gene>
<evidence type="ECO:0000313" key="4">
    <source>
        <dbReference type="EMBL" id="MFC5498933.1"/>
    </source>
</evidence>
<keyword evidence="4" id="KW-0255">Endonuclease</keyword>
<keyword evidence="5" id="KW-1185">Reference proteome</keyword>
<proteinExistence type="predicted"/>